<proteinExistence type="inferred from homology"/>
<comment type="similarity">
    <text evidence="1">Belongs to the 'GDXG' lipolytic enzyme family.</text>
</comment>
<dbReference type="PANTHER" id="PTHR48081:SF30">
    <property type="entry name" value="ACETYL-HYDROLASE LIPR-RELATED"/>
    <property type="match status" value="1"/>
</dbReference>
<sequence>MSAQLVRAPGVIAVDGTRRVIVYLHRGAFLADGAKSDGKLVQTLSNFADSAFLVVNYRLLPKHSIGMALEDCYDIYRWLWLRGYNPGRLCLAGDSTGGYLALVCVQRLQEEGEEPAALVVISPFLQLAKECKQAHPNKYVLHA</sequence>
<dbReference type="InterPro" id="IPR013094">
    <property type="entry name" value="AB_hydrolase_3"/>
</dbReference>
<dbReference type="EMBL" id="U15183">
    <property type="protein sequence ID" value="AAA63043.1"/>
    <property type="molecule type" value="Genomic_DNA"/>
</dbReference>
<dbReference type="PANTHER" id="PTHR48081">
    <property type="entry name" value="AB HYDROLASE SUPERFAMILY PROTEIN C4A8.06C"/>
    <property type="match status" value="1"/>
</dbReference>
<organism evidence="4">
    <name type="scientific">Mycobacterium leprae</name>
    <dbReference type="NCBI Taxonomy" id="1769"/>
    <lineage>
        <taxon>Bacteria</taxon>
        <taxon>Bacillati</taxon>
        <taxon>Actinomycetota</taxon>
        <taxon>Actinomycetes</taxon>
        <taxon>Mycobacteriales</taxon>
        <taxon>Mycobacteriaceae</taxon>
        <taxon>Mycobacterium</taxon>
    </lineage>
</organism>
<dbReference type="AlphaFoldDB" id="Q50058"/>
<dbReference type="InterPro" id="IPR050300">
    <property type="entry name" value="GDXG_lipolytic_enzyme"/>
</dbReference>
<evidence type="ECO:0000256" key="2">
    <source>
        <dbReference type="ARBA" id="ARBA00022801"/>
    </source>
</evidence>
<dbReference type="SUPFAM" id="SSF53474">
    <property type="entry name" value="alpha/beta-Hydrolases"/>
    <property type="match status" value="1"/>
</dbReference>
<dbReference type="Pfam" id="PF07859">
    <property type="entry name" value="Abhydrolase_3"/>
    <property type="match status" value="1"/>
</dbReference>
<reference evidence="4" key="1">
    <citation type="submission" date="1994-09" db="EMBL/GenBank/DDBJ databases">
        <authorList>
            <person name="Robison K."/>
        </authorList>
    </citation>
    <scope>NUCLEOTIDE SEQUENCE</scope>
</reference>
<evidence type="ECO:0000256" key="1">
    <source>
        <dbReference type="ARBA" id="ARBA00010515"/>
    </source>
</evidence>
<evidence type="ECO:0000313" key="4">
    <source>
        <dbReference type="EMBL" id="AAA63043.1"/>
    </source>
</evidence>
<protein>
    <submittedName>
        <fullName evidence="4">Ach</fullName>
    </submittedName>
</protein>
<dbReference type="Gene3D" id="3.40.50.1820">
    <property type="entry name" value="alpha/beta hydrolase"/>
    <property type="match status" value="1"/>
</dbReference>
<accession>Q50058</accession>
<reference evidence="4" key="2">
    <citation type="submission" date="1995-04" db="EMBL/GenBank/DDBJ databases">
        <authorList>
            <person name="Smith D.R."/>
        </authorList>
    </citation>
    <scope>NUCLEOTIDE SEQUENCE</scope>
</reference>
<evidence type="ECO:0000259" key="3">
    <source>
        <dbReference type="Pfam" id="PF07859"/>
    </source>
</evidence>
<feature type="domain" description="Alpha/beta hydrolase fold-3" evidence="3">
    <location>
        <begin position="21"/>
        <end position="134"/>
    </location>
</feature>
<dbReference type="GO" id="GO:0004806">
    <property type="term" value="F:triacylglycerol lipase activity"/>
    <property type="evidence" value="ECO:0007669"/>
    <property type="project" value="TreeGrafter"/>
</dbReference>
<name>Q50058_MYCLR</name>
<dbReference type="InterPro" id="IPR029058">
    <property type="entry name" value="AB_hydrolase_fold"/>
</dbReference>
<keyword evidence="2" id="KW-0378">Hydrolase</keyword>